<sequence length="68" mass="7587">MGKFDFAGTTDRDLSSKKYSGRSFPLDSIFLSFDFNCGKARTGNYMPTCRNYPKDGDNTCDCFIAGSF</sequence>
<dbReference type="Proteomes" id="UP000095621">
    <property type="component" value="Unassembled WGS sequence"/>
</dbReference>
<gene>
    <name evidence="2" type="ORF">ERS852490_00747</name>
</gene>
<dbReference type="EMBL" id="CZBU01000002">
    <property type="protein sequence ID" value="CUQ75864.1"/>
    <property type="molecule type" value="Genomic_DNA"/>
</dbReference>
<organism evidence="2 3">
    <name type="scientific">Lachnospira eligens</name>
    <dbReference type="NCBI Taxonomy" id="39485"/>
    <lineage>
        <taxon>Bacteria</taxon>
        <taxon>Bacillati</taxon>
        <taxon>Bacillota</taxon>
        <taxon>Clostridia</taxon>
        <taxon>Lachnospirales</taxon>
        <taxon>Lachnospiraceae</taxon>
        <taxon>Lachnospira</taxon>
    </lineage>
</organism>
<name>A0A174YL64_9FIRM</name>
<accession>A0A174YL64</accession>
<protein>
    <submittedName>
        <fullName evidence="2">Uncharacterized protein</fullName>
    </submittedName>
</protein>
<feature type="region of interest" description="Disordered" evidence="1">
    <location>
        <begin position="1"/>
        <end position="22"/>
    </location>
</feature>
<evidence type="ECO:0000256" key="1">
    <source>
        <dbReference type="SAM" id="MobiDB-lite"/>
    </source>
</evidence>
<evidence type="ECO:0000313" key="2">
    <source>
        <dbReference type="EMBL" id="CUQ75864.1"/>
    </source>
</evidence>
<proteinExistence type="predicted"/>
<dbReference type="AlphaFoldDB" id="A0A174YL64"/>
<reference evidence="2 3" key="1">
    <citation type="submission" date="2015-09" db="EMBL/GenBank/DDBJ databases">
        <authorList>
            <consortium name="Pathogen Informatics"/>
        </authorList>
    </citation>
    <scope>NUCLEOTIDE SEQUENCE [LARGE SCALE GENOMIC DNA]</scope>
    <source>
        <strain evidence="2 3">2789STDY5834875</strain>
    </source>
</reference>
<evidence type="ECO:0000313" key="3">
    <source>
        <dbReference type="Proteomes" id="UP000095621"/>
    </source>
</evidence>